<comment type="caution">
    <text evidence="1">The sequence shown here is derived from an EMBL/GenBank/DDBJ whole genome shotgun (WGS) entry which is preliminary data.</text>
</comment>
<protein>
    <submittedName>
        <fullName evidence="1">Uncharacterized protein</fullName>
    </submittedName>
</protein>
<dbReference type="AlphaFoldDB" id="A0ABD6NGL2"/>
<proteinExistence type="predicted"/>
<evidence type="ECO:0000313" key="1">
    <source>
        <dbReference type="EMBL" id="NWL47925.1"/>
    </source>
</evidence>
<gene>
    <name evidence="1" type="ORF">DM819_19185</name>
</gene>
<sequence length="61" mass="6527">MNALSPETIPGRCKLLYPGAAWQPIRDTRPLPQGTMVPCGSGLVPRMGRNAAPRSFGPYCA</sequence>
<accession>A0ABD6NGL2</accession>
<dbReference type="EMBL" id="QJRE01000114">
    <property type="protein sequence ID" value="NWL47925.1"/>
    <property type="molecule type" value="Genomic_DNA"/>
</dbReference>
<reference evidence="1 2" key="1">
    <citation type="submission" date="2018-06" db="EMBL/GenBank/DDBJ databases">
        <title>Bacteria isolated from soil of Wuhan.</title>
        <authorList>
            <person name="Xiang W."/>
            <person name="Huang C."/>
        </authorList>
    </citation>
    <scope>NUCLEOTIDE SEQUENCE [LARGE SCALE GENOMIC DNA]</scope>
    <source>
        <strain evidence="2">xwS4</strain>
    </source>
</reference>
<organism evidence="1 2">
    <name type="scientific">Pseudomonas hunanensis</name>
    <dbReference type="NCBI Taxonomy" id="1247546"/>
    <lineage>
        <taxon>Bacteria</taxon>
        <taxon>Pseudomonadati</taxon>
        <taxon>Pseudomonadota</taxon>
        <taxon>Gammaproteobacteria</taxon>
        <taxon>Pseudomonadales</taxon>
        <taxon>Pseudomonadaceae</taxon>
        <taxon>Pseudomonas</taxon>
    </lineage>
</organism>
<name>A0ABD6NGL2_9PSED</name>
<evidence type="ECO:0000313" key="2">
    <source>
        <dbReference type="Proteomes" id="UP000704738"/>
    </source>
</evidence>
<dbReference type="Proteomes" id="UP000704738">
    <property type="component" value="Unassembled WGS sequence"/>
</dbReference>